<dbReference type="Gene3D" id="3.90.25.10">
    <property type="entry name" value="UDP-galactose 4-epimerase, domain 1"/>
    <property type="match status" value="1"/>
</dbReference>
<dbReference type="PANTHER" id="PTHR43725:SF47">
    <property type="entry name" value="UDP-GLUCOSE 4-EPIMERASE"/>
    <property type="match status" value="1"/>
</dbReference>
<keyword evidence="6 8" id="KW-0520">NAD</keyword>
<evidence type="ECO:0000256" key="6">
    <source>
        <dbReference type="ARBA" id="ARBA00023027"/>
    </source>
</evidence>
<reference evidence="10 11" key="1">
    <citation type="submission" date="2020-05" db="EMBL/GenBank/DDBJ databases">
        <title>Draft genome of xy-202 and genomic insight in genome of the genus Peptostreptococcus.</title>
        <authorList>
            <person name="Zhang Z."/>
        </authorList>
    </citation>
    <scope>NUCLEOTIDE SEQUENCE [LARGE SCALE GENOMIC DNA]</scope>
    <source>
        <strain evidence="10 11">DSM 27025</strain>
    </source>
</reference>
<evidence type="ECO:0000256" key="8">
    <source>
        <dbReference type="RuleBase" id="RU366046"/>
    </source>
</evidence>
<evidence type="ECO:0000313" key="10">
    <source>
        <dbReference type="EMBL" id="MBC2575924.1"/>
    </source>
</evidence>
<evidence type="ECO:0000256" key="1">
    <source>
        <dbReference type="ARBA" id="ARBA00000083"/>
    </source>
</evidence>
<comment type="similarity">
    <text evidence="3 8">Belongs to the NAD(P)-dependent epimerase/dehydratase family.</text>
</comment>
<dbReference type="SUPFAM" id="SSF51735">
    <property type="entry name" value="NAD(P)-binding Rossmann-fold domains"/>
    <property type="match status" value="1"/>
</dbReference>
<dbReference type="NCBIfam" id="TIGR01179">
    <property type="entry name" value="galE"/>
    <property type="match status" value="1"/>
</dbReference>
<dbReference type="EMBL" id="JABGBW010000002">
    <property type="protein sequence ID" value="MBC2575924.1"/>
    <property type="molecule type" value="Genomic_DNA"/>
</dbReference>
<protein>
    <recommendedName>
        <fullName evidence="5 8">UDP-glucose 4-epimerase</fullName>
        <ecNumber evidence="4 8">5.1.3.2</ecNumber>
    </recommendedName>
</protein>
<evidence type="ECO:0000259" key="9">
    <source>
        <dbReference type="Pfam" id="PF16363"/>
    </source>
</evidence>
<dbReference type="InterPro" id="IPR016040">
    <property type="entry name" value="NAD(P)-bd_dom"/>
</dbReference>
<dbReference type="InterPro" id="IPR036291">
    <property type="entry name" value="NAD(P)-bd_dom_sf"/>
</dbReference>
<dbReference type="Gene3D" id="3.40.50.720">
    <property type="entry name" value="NAD(P)-binding Rossmann-like Domain"/>
    <property type="match status" value="1"/>
</dbReference>
<dbReference type="PANTHER" id="PTHR43725">
    <property type="entry name" value="UDP-GLUCOSE 4-EPIMERASE"/>
    <property type="match status" value="1"/>
</dbReference>
<dbReference type="GO" id="GO:0003978">
    <property type="term" value="F:UDP-glucose 4-epimerase activity"/>
    <property type="evidence" value="ECO:0007669"/>
    <property type="project" value="UniProtKB-EC"/>
</dbReference>
<evidence type="ECO:0000256" key="4">
    <source>
        <dbReference type="ARBA" id="ARBA00013189"/>
    </source>
</evidence>
<comment type="pathway">
    <text evidence="8">Carbohydrate metabolism; galactose metabolism.</text>
</comment>
<feature type="domain" description="NAD(P)-binding" evidence="9">
    <location>
        <begin position="5"/>
        <end position="326"/>
    </location>
</feature>
<dbReference type="EC" id="5.1.3.2" evidence="4 8"/>
<evidence type="ECO:0000256" key="5">
    <source>
        <dbReference type="ARBA" id="ARBA00018569"/>
    </source>
</evidence>
<evidence type="ECO:0000256" key="3">
    <source>
        <dbReference type="ARBA" id="ARBA00007637"/>
    </source>
</evidence>
<evidence type="ECO:0000256" key="2">
    <source>
        <dbReference type="ARBA" id="ARBA00001911"/>
    </source>
</evidence>
<evidence type="ECO:0000313" key="11">
    <source>
        <dbReference type="Proteomes" id="UP000713904"/>
    </source>
</evidence>
<comment type="catalytic activity">
    <reaction evidence="1 8">
        <text>UDP-alpha-D-glucose = UDP-alpha-D-galactose</text>
        <dbReference type="Rhea" id="RHEA:22168"/>
        <dbReference type="ChEBI" id="CHEBI:58885"/>
        <dbReference type="ChEBI" id="CHEBI:66914"/>
        <dbReference type="EC" id="5.1.3.2"/>
    </reaction>
</comment>
<dbReference type="Proteomes" id="UP000713904">
    <property type="component" value="Unassembled WGS sequence"/>
</dbReference>
<organism evidence="10 11">
    <name type="scientific">Peptostreptococcus canis</name>
    <dbReference type="NCBI Taxonomy" id="1159213"/>
    <lineage>
        <taxon>Bacteria</taxon>
        <taxon>Bacillati</taxon>
        <taxon>Bacillota</taxon>
        <taxon>Clostridia</taxon>
        <taxon>Peptostreptococcales</taxon>
        <taxon>Peptostreptococcaceae</taxon>
        <taxon>Peptostreptococcus</taxon>
    </lineage>
</organism>
<dbReference type="CDD" id="cd05247">
    <property type="entry name" value="UDP_G4E_1_SDR_e"/>
    <property type="match status" value="1"/>
</dbReference>
<comment type="caution">
    <text evidence="10">The sequence shown here is derived from an EMBL/GenBank/DDBJ whole genome shotgun (WGS) entry which is preliminary data.</text>
</comment>
<proteinExistence type="inferred from homology"/>
<keyword evidence="11" id="KW-1185">Reference proteome</keyword>
<keyword evidence="8" id="KW-0119">Carbohydrate metabolism</keyword>
<keyword evidence="7 8" id="KW-0413">Isomerase</keyword>
<comment type="cofactor">
    <cofactor evidence="2 8">
        <name>NAD(+)</name>
        <dbReference type="ChEBI" id="CHEBI:57540"/>
    </cofactor>
</comment>
<sequence length="341" mass="38127">MGSILLAGGAGYIGSHTAVELLENGYDIIIADNFSNSYPIVIERIEKITSKKVRFYEVDTRSEEFEKIFIDNTIDVVVDFAAYKAVGDSVKQPLKYYDNNLFSLINTLKLMRKYNINNFVFSSSATVYGDVPKEKLPVDERNERTSTNPYGSTKLMGEMIIEDICHSDDKFNSIILRYFNPIGAHKSGLIGEETVGIPANIMPYLTKVAIGELPNINVFGNDYDTIDGTGVRDYIHVVDLARGHVKAIERLLKENTSVEHYNLGTGNGYSVMELISAFSKACGKEIPFKVVERRNGDSASSFADANKAKQILGWNAIYDIDDMCKDSWNWQVNNPKGYTVD</sequence>
<comment type="subunit">
    <text evidence="8">Homodimer.</text>
</comment>
<dbReference type="NCBIfam" id="NF007956">
    <property type="entry name" value="PRK10675.1"/>
    <property type="match status" value="1"/>
</dbReference>
<accession>A0ABR6TKJ2</accession>
<dbReference type="Pfam" id="PF16363">
    <property type="entry name" value="GDP_Man_Dehyd"/>
    <property type="match status" value="1"/>
</dbReference>
<dbReference type="RefSeq" id="WP_185623941.1">
    <property type="nucleotide sequence ID" value="NZ_JABGBW010000002.1"/>
</dbReference>
<name>A0ABR6TKJ2_9FIRM</name>
<dbReference type="InterPro" id="IPR005886">
    <property type="entry name" value="UDP_G4E"/>
</dbReference>
<evidence type="ECO:0000256" key="7">
    <source>
        <dbReference type="ARBA" id="ARBA00023235"/>
    </source>
</evidence>
<gene>
    <name evidence="10" type="primary">galE</name>
    <name evidence="10" type="ORF">HLB29_04410</name>
</gene>